<name>A0ABQ9IHU7_9NEOP</name>
<keyword evidence="2" id="KW-0479">Metal-binding</keyword>
<proteinExistence type="predicted"/>
<sequence>MIALDYQPFSVVEDRGFRELMETLKPHYKIPSRKHFSRYVVLKLYSDIQTHMKQASNHDLETVKSMPLTIDLWTSQKQESYITVTNHYLTRDFEMKNHTLECSHFPSQHTGSDIYQSCGINLPLTQIPIYVVSDNAKNMSSAQTGKPVEHLSFAAHNLQLAVSDAVAEVGLDSLLKTCRSIVGHYKHSTKSKERLQSLQKKTEFTTAFSNSDGGHMEWNFIASYVTILEPLFLATKKLCRKNVPTLLMVRPILYSIEGFLKNYIRSRTGEQGSGIRLARALLKSLTARFHYIRDSGTHLLATILDSNGDPLEWWKSWRNYPCLVELAMHYLSIPATPAASERVFLKAGLTIFT</sequence>
<evidence type="ECO:0000256" key="3">
    <source>
        <dbReference type="ARBA" id="ARBA00022771"/>
    </source>
</evidence>
<dbReference type="InterPro" id="IPR008906">
    <property type="entry name" value="HATC_C_dom"/>
</dbReference>
<dbReference type="PANTHER" id="PTHR46481:SF10">
    <property type="entry name" value="ZINC FINGER BED DOMAIN-CONTAINING PROTEIN 39"/>
    <property type="match status" value="1"/>
</dbReference>
<gene>
    <name evidence="7" type="ORF">PR048_001607</name>
</gene>
<dbReference type="Proteomes" id="UP001159363">
    <property type="component" value="Chromosome 1"/>
</dbReference>
<evidence type="ECO:0000256" key="1">
    <source>
        <dbReference type="ARBA" id="ARBA00004123"/>
    </source>
</evidence>
<keyword evidence="3" id="KW-0863">Zinc-finger</keyword>
<evidence type="ECO:0000256" key="2">
    <source>
        <dbReference type="ARBA" id="ARBA00022723"/>
    </source>
</evidence>
<evidence type="ECO:0000256" key="5">
    <source>
        <dbReference type="ARBA" id="ARBA00023242"/>
    </source>
</evidence>
<organism evidence="7 8">
    <name type="scientific">Dryococelus australis</name>
    <dbReference type="NCBI Taxonomy" id="614101"/>
    <lineage>
        <taxon>Eukaryota</taxon>
        <taxon>Metazoa</taxon>
        <taxon>Ecdysozoa</taxon>
        <taxon>Arthropoda</taxon>
        <taxon>Hexapoda</taxon>
        <taxon>Insecta</taxon>
        <taxon>Pterygota</taxon>
        <taxon>Neoptera</taxon>
        <taxon>Polyneoptera</taxon>
        <taxon>Phasmatodea</taxon>
        <taxon>Verophasmatodea</taxon>
        <taxon>Anareolatae</taxon>
        <taxon>Phasmatidae</taxon>
        <taxon>Eurycanthinae</taxon>
        <taxon>Dryococelus</taxon>
    </lineage>
</organism>
<keyword evidence="8" id="KW-1185">Reference proteome</keyword>
<accession>A0ABQ9IHU7</accession>
<comment type="caution">
    <text evidence="7">The sequence shown here is derived from an EMBL/GenBank/DDBJ whole genome shotgun (WGS) entry which is preliminary data.</text>
</comment>
<protein>
    <recommendedName>
        <fullName evidence="6">HAT C-terminal dimerisation domain-containing protein</fullName>
    </recommendedName>
</protein>
<dbReference type="Pfam" id="PF05699">
    <property type="entry name" value="Dimer_Tnp_hAT"/>
    <property type="match status" value="1"/>
</dbReference>
<dbReference type="SUPFAM" id="SSF53098">
    <property type="entry name" value="Ribonuclease H-like"/>
    <property type="match status" value="1"/>
</dbReference>
<evidence type="ECO:0000259" key="6">
    <source>
        <dbReference type="Pfam" id="PF05699"/>
    </source>
</evidence>
<evidence type="ECO:0000313" key="7">
    <source>
        <dbReference type="EMBL" id="KAJ8896263.1"/>
    </source>
</evidence>
<feature type="domain" description="HAT C-terminal dimerisation" evidence="6">
    <location>
        <begin position="305"/>
        <end position="351"/>
    </location>
</feature>
<dbReference type="SUPFAM" id="SSF140996">
    <property type="entry name" value="Hermes dimerisation domain"/>
    <property type="match status" value="1"/>
</dbReference>
<dbReference type="PANTHER" id="PTHR46481">
    <property type="entry name" value="ZINC FINGER BED DOMAIN-CONTAINING PROTEIN 4"/>
    <property type="match status" value="1"/>
</dbReference>
<dbReference type="EMBL" id="JARBHB010000001">
    <property type="protein sequence ID" value="KAJ8896263.1"/>
    <property type="molecule type" value="Genomic_DNA"/>
</dbReference>
<keyword evidence="4" id="KW-0862">Zinc</keyword>
<evidence type="ECO:0000313" key="8">
    <source>
        <dbReference type="Proteomes" id="UP001159363"/>
    </source>
</evidence>
<keyword evidence="5" id="KW-0539">Nucleus</keyword>
<evidence type="ECO:0000256" key="4">
    <source>
        <dbReference type="ARBA" id="ARBA00022833"/>
    </source>
</evidence>
<dbReference type="InterPro" id="IPR012337">
    <property type="entry name" value="RNaseH-like_sf"/>
</dbReference>
<comment type="subcellular location">
    <subcellularLocation>
        <location evidence="1">Nucleus</location>
    </subcellularLocation>
</comment>
<reference evidence="7 8" key="1">
    <citation type="submission" date="2023-02" db="EMBL/GenBank/DDBJ databases">
        <title>LHISI_Scaffold_Assembly.</title>
        <authorList>
            <person name="Stuart O.P."/>
            <person name="Cleave R."/>
            <person name="Magrath M.J.L."/>
            <person name="Mikheyev A.S."/>
        </authorList>
    </citation>
    <scope>NUCLEOTIDE SEQUENCE [LARGE SCALE GENOMIC DNA]</scope>
    <source>
        <strain evidence="7">Daus_M_001</strain>
        <tissue evidence="7">Leg muscle</tissue>
    </source>
</reference>
<dbReference type="InterPro" id="IPR052035">
    <property type="entry name" value="ZnF_BED_domain_contain"/>
</dbReference>